<dbReference type="AlphaFoldDB" id="A0AAE1PJC9"/>
<feature type="region of interest" description="Disordered" evidence="1">
    <location>
        <begin position="77"/>
        <end position="114"/>
    </location>
</feature>
<feature type="region of interest" description="Disordered" evidence="1">
    <location>
        <begin position="29"/>
        <end position="54"/>
    </location>
</feature>
<reference evidence="2" key="1">
    <citation type="submission" date="2023-11" db="EMBL/GenBank/DDBJ databases">
        <title>Genome assemblies of two species of porcelain crab, Petrolisthes cinctipes and Petrolisthes manimaculis (Anomura: Porcellanidae).</title>
        <authorList>
            <person name="Angst P."/>
        </authorList>
    </citation>
    <scope>NUCLEOTIDE SEQUENCE</scope>
    <source>
        <strain evidence="2">PB745_02</strain>
        <tissue evidence="2">Gill</tissue>
    </source>
</reference>
<organism evidence="2 3">
    <name type="scientific">Petrolisthes manimaculis</name>
    <dbReference type="NCBI Taxonomy" id="1843537"/>
    <lineage>
        <taxon>Eukaryota</taxon>
        <taxon>Metazoa</taxon>
        <taxon>Ecdysozoa</taxon>
        <taxon>Arthropoda</taxon>
        <taxon>Crustacea</taxon>
        <taxon>Multicrustacea</taxon>
        <taxon>Malacostraca</taxon>
        <taxon>Eumalacostraca</taxon>
        <taxon>Eucarida</taxon>
        <taxon>Decapoda</taxon>
        <taxon>Pleocyemata</taxon>
        <taxon>Anomura</taxon>
        <taxon>Galatheoidea</taxon>
        <taxon>Porcellanidae</taxon>
        <taxon>Petrolisthes</taxon>
    </lineage>
</organism>
<keyword evidence="3" id="KW-1185">Reference proteome</keyword>
<dbReference type="EMBL" id="JAWZYT010001749">
    <property type="protein sequence ID" value="KAK4309463.1"/>
    <property type="molecule type" value="Genomic_DNA"/>
</dbReference>
<evidence type="ECO:0000256" key="1">
    <source>
        <dbReference type="SAM" id="MobiDB-lite"/>
    </source>
</evidence>
<proteinExistence type="predicted"/>
<evidence type="ECO:0000313" key="2">
    <source>
        <dbReference type="EMBL" id="KAK4309463.1"/>
    </source>
</evidence>
<gene>
    <name evidence="2" type="ORF">Pmani_018908</name>
</gene>
<dbReference type="Proteomes" id="UP001292094">
    <property type="component" value="Unassembled WGS sequence"/>
</dbReference>
<feature type="compositionally biased region" description="Basic and acidic residues" evidence="1">
    <location>
        <begin position="32"/>
        <end position="41"/>
    </location>
</feature>
<comment type="caution">
    <text evidence="2">The sequence shown here is derived from an EMBL/GenBank/DDBJ whole genome shotgun (WGS) entry which is preliminary data.</text>
</comment>
<accession>A0AAE1PJC9</accession>
<evidence type="ECO:0000313" key="3">
    <source>
        <dbReference type="Proteomes" id="UP001292094"/>
    </source>
</evidence>
<name>A0AAE1PJC9_9EUCA</name>
<protein>
    <submittedName>
        <fullName evidence="2">Uncharacterized protein</fullName>
    </submittedName>
</protein>
<sequence>MSDSSSSSDSEDDSRFKAACDPTLSVCFTRPETTKEEKTPTLDKPSTLTDSKHCDVIDDPRESFTLVNRVKQSVANLHSNKGYQRTADFHQTRSKSSVVSSRKRKTDTDSPSPYSTFLAKHLSSVLEKNVKFEATPSQNHTAQETGGGPSSIFILKNVTLKAYTEEDAEKDRKKRKKAATKAMKKYSYFDSSDEEEVSSRCRSLAVTPDWLINNNHFPWPHPKNTRYLDEYILKERRADGSIVATSKETSSEGICAGVMKIGERHEAGEKLTRGMKVCLELYTQPLAAQVMPLLHHTLPPTP</sequence>